<organism evidence="3 4">
    <name type="scientific">Paraphaeosphaeria minitans</name>
    <dbReference type="NCBI Taxonomy" id="565426"/>
    <lineage>
        <taxon>Eukaryota</taxon>
        <taxon>Fungi</taxon>
        <taxon>Dikarya</taxon>
        <taxon>Ascomycota</taxon>
        <taxon>Pezizomycotina</taxon>
        <taxon>Dothideomycetes</taxon>
        <taxon>Pleosporomycetidae</taxon>
        <taxon>Pleosporales</taxon>
        <taxon>Massarineae</taxon>
        <taxon>Didymosphaeriaceae</taxon>
        <taxon>Paraphaeosphaeria</taxon>
    </lineage>
</organism>
<proteinExistence type="predicted"/>
<feature type="transmembrane region" description="Helical" evidence="2">
    <location>
        <begin position="7"/>
        <end position="28"/>
    </location>
</feature>
<keyword evidence="2" id="KW-1133">Transmembrane helix</keyword>
<feature type="compositionally biased region" description="Polar residues" evidence="1">
    <location>
        <begin position="149"/>
        <end position="161"/>
    </location>
</feature>
<evidence type="ECO:0000313" key="3">
    <source>
        <dbReference type="EMBL" id="KAF9737386.1"/>
    </source>
</evidence>
<dbReference type="AlphaFoldDB" id="A0A9P6GLF1"/>
<evidence type="ECO:0000256" key="2">
    <source>
        <dbReference type="SAM" id="Phobius"/>
    </source>
</evidence>
<keyword evidence="2" id="KW-0472">Membrane</keyword>
<feature type="compositionally biased region" description="Basic and acidic residues" evidence="1">
    <location>
        <begin position="121"/>
        <end position="130"/>
    </location>
</feature>
<keyword evidence="2" id="KW-0812">Transmembrane</keyword>
<dbReference type="EMBL" id="WJXW01000004">
    <property type="protein sequence ID" value="KAF9737386.1"/>
    <property type="molecule type" value="Genomic_DNA"/>
</dbReference>
<evidence type="ECO:0000256" key="1">
    <source>
        <dbReference type="SAM" id="MobiDB-lite"/>
    </source>
</evidence>
<accession>A0A9P6GLF1</accession>
<comment type="caution">
    <text evidence="3">The sequence shown here is derived from an EMBL/GenBank/DDBJ whole genome shotgun (WGS) entry which is preliminary data.</text>
</comment>
<keyword evidence="4" id="KW-1185">Reference proteome</keyword>
<gene>
    <name evidence="3" type="ORF">PMIN01_05165</name>
</gene>
<dbReference type="Proteomes" id="UP000756921">
    <property type="component" value="Unassembled WGS sequence"/>
</dbReference>
<dbReference type="OrthoDB" id="10540660at2759"/>
<evidence type="ECO:0000313" key="4">
    <source>
        <dbReference type="Proteomes" id="UP000756921"/>
    </source>
</evidence>
<feature type="region of interest" description="Disordered" evidence="1">
    <location>
        <begin position="121"/>
        <end position="204"/>
    </location>
</feature>
<protein>
    <submittedName>
        <fullName evidence="3">Uncharacterized protein</fullName>
    </submittedName>
</protein>
<reference evidence="3" key="1">
    <citation type="journal article" date="2020" name="Mol. Plant Microbe Interact.">
        <title>Genome Sequence of the Biocontrol Agent Coniothyrium minitans strain Conio (IMI 134523).</title>
        <authorList>
            <person name="Patel D."/>
            <person name="Shittu T.A."/>
            <person name="Baroncelli R."/>
            <person name="Muthumeenakshi S."/>
            <person name="Osborne T.H."/>
            <person name="Janganan T.K."/>
            <person name="Sreenivasaprasad S."/>
        </authorList>
    </citation>
    <scope>NUCLEOTIDE SEQUENCE</scope>
    <source>
        <strain evidence="3">Conio</strain>
    </source>
</reference>
<name>A0A9P6GLF1_9PLEO</name>
<sequence>MSTKLQLRYVVLSFFLGGFVFTGLDYLIKFAVPCGHFRYYEKECQAPGNILERRGLNGDTLNIPADHDAKLPVTFPVPLHYEDIKDPRVVIVPIAQDLDTNGDGVPDQPVVWELPYSFSSPDDKDAHVEDVQPAPSATPRPYLWREMDTSSPNERTKSSLPDNADLQKIAEVSGDAAPRKAQALRRRNIPRAQRDPVKPDGTSA</sequence>